<accession>A0AAV9GZS0</accession>
<proteinExistence type="predicted"/>
<sequence>MVHHRRVMLNDWRHFFCVKFVMLAAWCDAVLAPGFGVCVRQSILLALMGIHDGGLPQLRLYRCWRLDCNLPACWTGSVVTCILRVLISKLWTKGCNLLPATRFSIGPSFALPIFTSCVARCLVPESKTTRVLLRQPRGRNGVSQFSISSRPGRCASCDRRSSAWNGQTQTNSLP</sequence>
<keyword evidence="2" id="KW-1185">Reference proteome</keyword>
<evidence type="ECO:0000313" key="1">
    <source>
        <dbReference type="EMBL" id="KAK4453210.1"/>
    </source>
</evidence>
<dbReference type="Proteomes" id="UP001321760">
    <property type="component" value="Unassembled WGS sequence"/>
</dbReference>
<gene>
    <name evidence="1" type="ORF">QBC34DRAFT_219257</name>
</gene>
<evidence type="ECO:0008006" key="3">
    <source>
        <dbReference type="Google" id="ProtNLM"/>
    </source>
</evidence>
<name>A0AAV9GZS0_9PEZI</name>
<comment type="caution">
    <text evidence="1">The sequence shown here is derived from an EMBL/GenBank/DDBJ whole genome shotgun (WGS) entry which is preliminary data.</text>
</comment>
<reference evidence="1" key="2">
    <citation type="submission" date="2023-05" db="EMBL/GenBank/DDBJ databases">
        <authorList>
            <consortium name="Lawrence Berkeley National Laboratory"/>
            <person name="Steindorff A."/>
            <person name="Hensen N."/>
            <person name="Bonometti L."/>
            <person name="Westerberg I."/>
            <person name="Brannstrom I.O."/>
            <person name="Guillou S."/>
            <person name="Cros-Aarteil S."/>
            <person name="Calhoun S."/>
            <person name="Haridas S."/>
            <person name="Kuo A."/>
            <person name="Mondo S."/>
            <person name="Pangilinan J."/>
            <person name="Riley R."/>
            <person name="Labutti K."/>
            <person name="Andreopoulos B."/>
            <person name="Lipzen A."/>
            <person name="Chen C."/>
            <person name="Yanf M."/>
            <person name="Daum C."/>
            <person name="Ng V."/>
            <person name="Clum A."/>
            <person name="Ohm R."/>
            <person name="Martin F."/>
            <person name="Silar P."/>
            <person name="Natvig D."/>
            <person name="Lalanne C."/>
            <person name="Gautier V."/>
            <person name="Ament-Velasquez S.L."/>
            <person name="Kruys A."/>
            <person name="Hutchinson M.I."/>
            <person name="Powell A.J."/>
            <person name="Barry K."/>
            <person name="Miller A.N."/>
            <person name="Grigoriev I.V."/>
            <person name="Debuchy R."/>
            <person name="Gladieux P."/>
            <person name="Thoren M.H."/>
            <person name="Johannesson H."/>
        </authorList>
    </citation>
    <scope>NUCLEOTIDE SEQUENCE</scope>
    <source>
        <strain evidence="1">PSN243</strain>
    </source>
</reference>
<dbReference type="AlphaFoldDB" id="A0AAV9GZS0"/>
<dbReference type="EMBL" id="MU865921">
    <property type="protein sequence ID" value="KAK4453210.1"/>
    <property type="molecule type" value="Genomic_DNA"/>
</dbReference>
<reference evidence="1" key="1">
    <citation type="journal article" date="2023" name="Mol. Phylogenet. Evol.">
        <title>Genome-scale phylogeny and comparative genomics of the fungal order Sordariales.</title>
        <authorList>
            <person name="Hensen N."/>
            <person name="Bonometti L."/>
            <person name="Westerberg I."/>
            <person name="Brannstrom I.O."/>
            <person name="Guillou S."/>
            <person name="Cros-Aarteil S."/>
            <person name="Calhoun S."/>
            <person name="Haridas S."/>
            <person name="Kuo A."/>
            <person name="Mondo S."/>
            <person name="Pangilinan J."/>
            <person name="Riley R."/>
            <person name="LaButti K."/>
            <person name="Andreopoulos B."/>
            <person name="Lipzen A."/>
            <person name="Chen C."/>
            <person name="Yan M."/>
            <person name="Daum C."/>
            <person name="Ng V."/>
            <person name="Clum A."/>
            <person name="Steindorff A."/>
            <person name="Ohm R.A."/>
            <person name="Martin F."/>
            <person name="Silar P."/>
            <person name="Natvig D.O."/>
            <person name="Lalanne C."/>
            <person name="Gautier V."/>
            <person name="Ament-Velasquez S.L."/>
            <person name="Kruys A."/>
            <person name="Hutchinson M.I."/>
            <person name="Powell A.J."/>
            <person name="Barry K."/>
            <person name="Miller A.N."/>
            <person name="Grigoriev I.V."/>
            <person name="Debuchy R."/>
            <person name="Gladieux P."/>
            <person name="Hiltunen Thoren M."/>
            <person name="Johannesson H."/>
        </authorList>
    </citation>
    <scope>NUCLEOTIDE SEQUENCE</scope>
    <source>
        <strain evidence="1">PSN243</strain>
    </source>
</reference>
<organism evidence="1 2">
    <name type="scientific">Podospora aff. communis PSN243</name>
    <dbReference type="NCBI Taxonomy" id="3040156"/>
    <lineage>
        <taxon>Eukaryota</taxon>
        <taxon>Fungi</taxon>
        <taxon>Dikarya</taxon>
        <taxon>Ascomycota</taxon>
        <taxon>Pezizomycotina</taxon>
        <taxon>Sordariomycetes</taxon>
        <taxon>Sordariomycetidae</taxon>
        <taxon>Sordariales</taxon>
        <taxon>Podosporaceae</taxon>
        <taxon>Podospora</taxon>
    </lineage>
</organism>
<protein>
    <recommendedName>
        <fullName evidence="3">Secreted protein</fullName>
    </recommendedName>
</protein>
<evidence type="ECO:0000313" key="2">
    <source>
        <dbReference type="Proteomes" id="UP001321760"/>
    </source>
</evidence>